<dbReference type="InterPro" id="IPR002583">
    <property type="entry name" value="Ribosomal_bS20"/>
</dbReference>
<keyword evidence="5 6" id="KW-0687">Ribonucleoprotein</keyword>
<dbReference type="GO" id="GO:0009507">
    <property type="term" value="C:chloroplast"/>
    <property type="evidence" value="ECO:0007669"/>
    <property type="project" value="UniProtKB-SubCell"/>
</dbReference>
<geneLocation type="chloroplast" evidence="7"/>
<dbReference type="GO" id="GO:0006412">
    <property type="term" value="P:translation"/>
    <property type="evidence" value="ECO:0007669"/>
    <property type="project" value="UniProtKB-UniRule"/>
</dbReference>
<evidence type="ECO:0000313" key="9">
    <source>
        <dbReference type="EMBL" id="BBA18327.1"/>
    </source>
</evidence>
<dbReference type="GeneID" id="6335729"/>
<evidence type="ECO:0000256" key="1">
    <source>
        <dbReference type="ARBA" id="ARBA00007634"/>
    </source>
</evidence>
<keyword evidence="7" id="KW-0150">Chloroplast</keyword>
<dbReference type="GO" id="GO:0003735">
    <property type="term" value="F:structural constituent of ribosome"/>
    <property type="evidence" value="ECO:0007669"/>
    <property type="project" value="InterPro"/>
</dbReference>
<protein>
    <recommendedName>
        <fullName evidence="6">Small ribosomal subunit protein bS20c</fullName>
    </recommendedName>
</protein>
<reference evidence="7" key="1">
    <citation type="journal article" date="2008" name="BMC Genomics">
        <title>Chloroplast genome sequencing analysis of Heterosigma akashiwo CCMP452 (West Atlantic) and NIES293 (West Pacific) strains.</title>
        <authorList>
            <person name="Cattolico R.A."/>
            <person name="Jacobs M.A."/>
            <person name="Zhou Y."/>
            <person name="Chang J."/>
            <person name="Duplessis M."/>
            <person name="Lybrand T."/>
            <person name="McKay J."/>
            <person name="Ong H.C."/>
            <person name="Sims E."/>
            <person name="Rocap G."/>
        </authorList>
    </citation>
    <scope>NUCLEOTIDE SEQUENCE [LARGE SCALE GENOMIC DNA]</scope>
    <source>
        <strain evidence="7">NIES 293</strain>
    </source>
</reference>
<evidence type="ECO:0000313" key="7">
    <source>
        <dbReference type="EMBL" id="ABV65979.1"/>
    </source>
</evidence>
<evidence type="ECO:0000313" key="12">
    <source>
        <dbReference type="EMBL" id="BBA18743.1"/>
    </source>
</evidence>
<dbReference type="EMBL" id="EU168190">
    <property type="protein sequence ID" value="ABV65979.1"/>
    <property type="molecule type" value="Genomic_DNA"/>
</dbReference>
<dbReference type="SUPFAM" id="SSF46992">
    <property type="entry name" value="Ribosomal protein S20"/>
    <property type="match status" value="1"/>
</dbReference>
<evidence type="ECO:0000256" key="2">
    <source>
        <dbReference type="ARBA" id="ARBA00022730"/>
    </source>
</evidence>
<reference evidence="8" key="2">
    <citation type="submission" date="2017-05" db="EMBL/GenBank/DDBJ databases">
        <title>Chloroplast genome sequences of Heterosigma akashiwo, a bloom-forming raphidophyte.</title>
        <authorList>
            <person name="Ueki S."/>
        </authorList>
    </citation>
    <scope>NUCLEOTIDE SEQUENCE</scope>
    <source>
        <strain evidence="10">CCAP934/4</strain>
        <strain evidence="8">CCAP934/8</strain>
        <strain evidence="14">CCMP1596</strain>
        <strain evidence="11">CCMP2274</strain>
        <strain evidence="12">CCMP3374</strain>
        <strain evidence="9">EHUSP01</strain>
        <strain evidence="13">HaFk01</strain>
    </source>
</reference>
<dbReference type="NCBIfam" id="TIGR00029">
    <property type="entry name" value="S20"/>
    <property type="match status" value="1"/>
</dbReference>
<dbReference type="EMBL" id="LC269921">
    <property type="protein sequence ID" value="BBA18604.1"/>
    <property type="molecule type" value="Genomic_DNA"/>
</dbReference>
<dbReference type="Pfam" id="PF01649">
    <property type="entry name" value="Ribosomal_S20p"/>
    <property type="match status" value="1"/>
</dbReference>
<evidence type="ECO:0000313" key="14">
    <source>
        <dbReference type="EMBL" id="BBA19020.1"/>
    </source>
</evidence>
<dbReference type="GO" id="GO:0070181">
    <property type="term" value="F:small ribosomal subunit rRNA binding"/>
    <property type="evidence" value="ECO:0007669"/>
    <property type="project" value="TreeGrafter"/>
</dbReference>
<proteinExistence type="inferred from homology"/>
<comment type="subcellular location">
    <subcellularLocation>
        <location evidence="6">Plastid</location>
        <location evidence="6">Chloroplast</location>
    </subcellularLocation>
</comment>
<dbReference type="EMBL" id="LC269923">
    <property type="protein sequence ID" value="BBA18881.1"/>
    <property type="molecule type" value="Genomic_DNA"/>
</dbReference>
<dbReference type="PANTHER" id="PTHR33398:SF1">
    <property type="entry name" value="SMALL RIBOSOMAL SUBUNIT PROTEIN BS20C"/>
    <property type="match status" value="1"/>
</dbReference>
<dbReference type="EMBL" id="LC269920">
    <property type="protein sequence ID" value="BBA18466.1"/>
    <property type="molecule type" value="Genomic_DNA"/>
</dbReference>
<dbReference type="EMBL" id="LC269918">
    <property type="protein sequence ID" value="BBA18188.1"/>
    <property type="molecule type" value="Genomic_DNA"/>
</dbReference>
<dbReference type="EMBL" id="LC269922">
    <property type="protein sequence ID" value="BBA18743.1"/>
    <property type="molecule type" value="Genomic_DNA"/>
</dbReference>
<dbReference type="AlphaFoldDB" id="B2XT81"/>
<keyword evidence="4 6" id="KW-0689">Ribosomal protein</keyword>
<gene>
    <name evidence="6 7" type="primary">rps20</name>
    <name evidence="8" type="synonym">rps2</name>
    <name evidence="7" type="ordered locus">Heak293_Cp072</name>
</gene>
<evidence type="ECO:0000256" key="4">
    <source>
        <dbReference type="ARBA" id="ARBA00022980"/>
    </source>
</evidence>
<dbReference type="HAMAP" id="MF_00500">
    <property type="entry name" value="Ribosomal_bS20"/>
    <property type="match status" value="1"/>
</dbReference>
<evidence type="ECO:0000256" key="6">
    <source>
        <dbReference type="HAMAP-Rule" id="MF_00500"/>
    </source>
</evidence>
<dbReference type="GO" id="GO:0015935">
    <property type="term" value="C:small ribosomal subunit"/>
    <property type="evidence" value="ECO:0007669"/>
    <property type="project" value="TreeGrafter"/>
</dbReference>
<accession>B2XT81</accession>
<evidence type="ECO:0000313" key="11">
    <source>
        <dbReference type="EMBL" id="BBA18604.1"/>
    </source>
</evidence>
<keyword evidence="3 6" id="KW-0694">RNA-binding</keyword>
<evidence type="ECO:0000313" key="13">
    <source>
        <dbReference type="EMBL" id="BBA18881.1"/>
    </source>
</evidence>
<dbReference type="EMBL" id="LC269924">
    <property type="protein sequence ID" value="BBA19020.1"/>
    <property type="molecule type" value="Genomic_DNA"/>
</dbReference>
<evidence type="ECO:0000256" key="3">
    <source>
        <dbReference type="ARBA" id="ARBA00022884"/>
    </source>
</evidence>
<keyword evidence="2 6" id="KW-0699">rRNA-binding</keyword>
<dbReference type="Gene3D" id="1.20.58.110">
    <property type="entry name" value="Ribosomal protein S20"/>
    <property type="match status" value="1"/>
</dbReference>
<evidence type="ECO:0000313" key="10">
    <source>
        <dbReference type="EMBL" id="BBA18466.1"/>
    </source>
</evidence>
<sequence length="98" mass="11501">MTNIKSAQKRVLIAKRNEIRNRKYKSMVKTYTKKYFVLIENHRTNPTQENLKLITHAEGVVFSKIDKAVKKNIFHKNTAARKKSQISMVIKKDLIKTN</sequence>
<comment type="similarity">
    <text evidence="1 6">Belongs to the bacterial ribosomal protein bS20 family.</text>
</comment>
<keyword evidence="7" id="KW-0934">Plastid</keyword>
<dbReference type="EMBL" id="LC269919">
    <property type="protein sequence ID" value="BBA18327.1"/>
    <property type="molecule type" value="Genomic_DNA"/>
</dbReference>
<comment type="function">
    <text evidence="6">Binds directly to 16S ribosomal RNA.</text>
</comment>
<dbReference type="InterPro" id="IPR036510">
    <property type="entry name" value="Ribosomal_bS20_sf"/>
</dbReference>
<name>B2XT81_HETAK</name>
<dbReference type="GO" id="GO:0005829">
    <property type="term" value="C:cytosol"/>
    <property type="evidence" value="ECO:0007669"/>
    <property type="project" value="TreeGrafter"/>
</dbReference>
<evidence type="ECO:0000313" key="8">
    <source>
        <dbReference type="EMBL" id="BBA18188.1"/>
    </source>
</evidence>
<evidence type="ECO:0000256" key="5">
    <source>
        <dbReference type="ARBA" id="ARBA00023274"/>
    </source>
</evidence>
<dbReference type="PANTHER" id="PTHR33398">
    <property type="entry name" value="30S RIBOSOMAL PROTEIN S20"/>
    <property type="match status" value="1"/>
</dbReference>
<dbReference type="RefSeq" id="YP_001936373.1">
    <property type="nucleotide sequence ID" value="NC_010772.1"/>
</dbReference>
<organism evidence="7">
    <name type="scientific">Heterosigma akashiwo</name>
    <name type="common">Chromophytic alga</name>
    <name type="synonym">Heterosigma carterae</name>
    <dbReference type="NCBI Taxonomy" id="2829"/>
    <lineage>
        <taxon>Eukaryota</taxon>
        <taxon>Sar</taxon>
        <taxon>Stramenopiles</taxon>
        <taxon>Ochrophyta</taxon>
        <taxon>Raphidophyceae</taxon>
        <taxon>Chattonellales</taxon>
        <taxon>Chattonellaceae</taxon>
        <taxon>Heterosigma</taxon>
    </lineage>
</organism>